<evidence type="ECO:0000256" key="1">
    <source>
        <dbReference type="ARBA" id="ARBA00004141"/>
    </source>
</evidence>
<evidence type="ECO:0000256" key="3">
    <source>
        <dbReference type="ARBA" id="ARBA00022543"/>
    </source>
</evidence>
<name>A0A6C0ERX4_9ZZZZ</name>
<feature type="transmembrane region" description="Helical" evidence="12">
    <location>
        <begin position="137"/>
        <end position="154"/>
    </location>
</feature>
<dbReference type="InterPro" id="IPR018229">
    <property type="entry name" value="Rhodopsin_retinal_BS"/>
</dbReference>
<dbReference type="EMBL" id="MN738925">
    <property type="protein sequence ID" value="QHT31777.1"/>
    <property type="molecule type" value="Genomic_DNA"/>
</dbReference>
<evidence type="ECO:0000256" key="11">
    <source>
        <dbReference type="SAM" id="Coils"/>
    </source>
</evidence>
<feature type="coiled-coil region" evidence="11">
    <location>
        <begin position="94"/>
        <end position="121"/>
    </location>
</feature>
<dbReference type="InterPro" id="IPR001425">
    <property type="entry name" value="Arc/bac/fun_rhodopsins"/>
</dbReference>
<feature type="transmembrane region" description="Helical" evidence="12">
    <location>
        <begin position="194"/>
        <end position="215"/>
    </location>
</feature>
<feature type="transmembrane region" description="Helical" evidence="12">
    <location>
        <begin position="221"/>
        <end position="240"/>
    </location>
</feature>
<evidence type="ECO:0000313" key="13">
    <source>
        <dbReference type="EMBL" id="QHT31777.1"/>
    </source>
</evidence>
<keyword evidence="11" id="KW-0175">Coiled coil</keyword>
<dbReference type="AlphaFoldDB" id="A0A6C0ERX4"/>
<keyword evidence="8" id="KW-0157">Chromophore</keyword>
<feature type="transmembrane region" description="Helical" evidence="12">
    <location>
        <begin position="12"/>
        <end position="31"/>
    </location>
</feature>
<evidence type="ECO:0000256" key="8">
    <source>
        <dbReference type="ARBA" id="ARBA00022991"/>
    </source>
</evidence>
<accession>A0A6C0ERX4</accession>
<comment type="similarity">
    <text evidence="2">Belongs to the archaeal/bacterial/fungal opsin family.</text>
</comment>
<dbReference type="SMART" id="SM01021">
    <property type="entry name" value="Bac_rhodopsin"/>
    <property type="match status" value="1"/>
</dbReference>
<evidence type="ECO:0000256" key="10">
    <source>
        <dbReference type="ARBA" id="ARBA00023170"/>
    </source>
</evidence>
<protein>
    <recommendedName>
        <fullName evidence="14">Nicotinamide mononucleotide transporter</fullName>
    </recommendedName>
</protein>
<dbReference type="GO" id="GO:0009881">
    <property type="term" value="F:photoreceptor activity"/>
    <property type="evidence" value="ECO:0007669"/>
    <property type="project" value="UniProtKB-KW"/>
</dbReference>
<evidence type="ECO:0000256" key="9">
    <source>
        <dbReference type="ARBA" id="ARBA00023136"/>
    </source>
</evidence>
<sequence length="242" mass="28656">MEGLHSILLKTVYLSLFVQIITGIADVYVLFAVTGEKLILKALLLLELIVQVIEGSFYVWMVSLFSTIKDVTPKRYFDWALSTPLMLFTLCIYLDYLKKEKEENERKKEKYENNEKKETNENLITILFEKFNEHKTTLIPVFILNWLMLLLGYLGETGVIYNLFAVILGFIPFIAYYAIIYFKFARYTKIGQLLFWFFAIIWAFYGKAALMSYYWKNITYNILDVFSKNFFGLYLAYLVWNK</sequence>
<keyword evidence="9 12" id="KW-0472">Membrane</keyword>
<dbReference type="Pfam" id="PF01036">
    <property type="entry name" value="Bac_rhodopsin"/>
    <property type="match status" value="1"/>
</dbReference>
<reference evidence="13" key="1">
    <citation type="journal article" date="2020" name="Nature">
        <title>Giant virus diversity and host interactions through global metagenomics.</title>
        <authorList>
            <person name="Schulz F."/>
            <person name="Roux S."/>
            <person name="Paez-Espino D."/>
            <person name="Jungbluth S."/>
            <person name="Walsh D.A."/>
            <person name="Denef V.J."/>
            <person name="McMahon K.D."/>
            <person name="Konstantinidis K.T."/>
            <person name="Eloe-Fadrosh E.A."/>
            <person name="Kyrpides N.C."/>
            <person name="Woyke T."/>
        </authorList>
    </citation>
    <scope>NUCLEOTIDE SEQUENCE</scope>
    <source>
        <strain evidence="13">GVMAG-M-3300009155-48</strain>
    </source>
</reference>
<proteinExistence type="inferred from homology"/>
<dbReference type="Gene3D" id="1.20.1070.10">
    <property type="entry name" value="Rhodopsin 7-helix transmembrane proteins"/>
    <property type="match status" value="1"/>
</dbReference>
<feature type="transmembrane region" description="Helical" evidence="12">
    <location>
        <begin position="38"/>
        <end position="59"/>
    </location>
</feature>
<evidence type="ECO:0000256" key="2">
    <source>
        <dbReference type="ARBA" id="ARBA00008130"/>
    </source>
</evidence>
<evidence type="ECO:0000256" key="12">
    <source>
        <dbReference type="SAM" id="Phobius"/>
    </source>
</evidence>
<feature type="transmembrane region" description="Helical" evidence="12">
    <location>
        <begin position="160"/>
        <end position="182"/>
    </location>
</feature>
<organism evidence="13">
    <name type="scientific">viral metagenome</name>
    <dbReference type="NCBI Taxonomy" id="1070528"/>
    <lineage>
        <taxon>unclassified sequences</taxon>
        <taxon>metagenomes</taxon>
        <taxon>organismal metagenomes</taxon>
    </lineage>
</organism>
<dbReference type="SUPFAM" id="SSF81321">
    <property type="entry name" value="Family A G protein-coupled receptor-like"/>
    <property type="match status" value="1"/>
</dbReference>
<keyword evidence="3" id="KW-0600">Photoreceptor protein</keyword>
<keyword evidence="7 12" id="KW-1133">Transmembrane helix</keyword>
<dbReference type="GO" id="GO:0005216">
    <property type="term" value="F:monoatomic ion channel activity"/>
    <property type="evidence" value="ECO:0007669"/>
    <property type="project" value="InterPro"/>
</dbReference>
<evidence type="ECO:0000256" key="6">
    <source>
        <dbReference type="ARBA" id="ARBA00022925"/>
    </source>
</evidence>
<evidence type="ECO:0000256" key="4">
    <source>
        <dbReference type="ARBA" id="ARBA00022606"/>
    </source>
</evidence>
<evidence type="ECO:0000256" key="7">
    <source>
        <dbReference type="ARBA" id="ARBA00022989"/>
    </source>
</evidence>
<keyword evidence="10" id="KW-0675">Receptor</keyword>
<keyword evidence="6" id="KW-0681">Retinal protein</keyword>
<evidence type="ECO:0008006" key="14">
    <source>
        <dbReference type="Google" id="ProtNLM"/>
    </source>
</evidence>
<keyword evidence="5 12" id="KW-0812">Transmembrane</keyword>
<dbReference type="GO" id="GO:0007602">
    <property type="term" value="P:phototransduction"/>
    <property type="evidence" value="ECO:0007669"/>
    <property type="project" value="UniProtKB-KW"/>
</dbReference>
<dbReference type="GO" id="GO:0016020">
    <property type="term" value="C:membrane"/>
    <property type="evidence" value="ECO:0007669"/>
    <property type="project" value="UniProtKB-SubCell"/>
</dbReference>
<keyword evidence="4" id="KW-0716">Sensory transduction</keyword>
<evidence type="ECO:0000256" key="5">
    <source>
        <dbReference type="ARBA" id="ARBA00022692"/>
    </source>
</evidence>
<dbReference type="PROSITE" id="PS00950">
    <property type="entry name" value="BACTERIAL_OPSIN_1"/>
    <property type="match status" value="1"/>
</dbReference>
<comment type="subcellular location">
    <subcellularLocation>
        <location evidence="1">Membrane</location>
        <topology evidence="1">Multi-pass membrane protein</topology>
    </subcellularLocation>
</comment>
<feature type="transmembrane region" description="Helical" evidence="12">
    <location>
        <begin position="79"/>
        <end position="97"/>
    </location>
</feature>